<dbReference type="GO" id="GO:0004497">
    <property type="term" value="F:monooxygenase activity"/>
    <property type="evidence" value="ECO:0007669"/>
    <property type="project" value="UniProtKB-KW"/>
</dbReference>
<keyword evidence="11" id="KW-0812">Transmembrane</keyword>
<dbReference type="SUPFAM" id="SSF48264">
    <property type="entry name" value="Cytochrome P450"/>
    <property type="match status" value="1"/>
</dbReference>
<sequence length="523" mass="59228">MSTQTTPFITSGLVALAVVLSYAVLKAVRGRSTLKDIRGPESKSFWLGNEQDIRYQNEVGDHEFKWMREYGSVWRTTGCLGEDILMVADPKALQYILHTSGYKWPKSTVATEEIRFNPSSYLAPQLESFLSLFQNHSMKLVQNWKDEIAGSSSPSEGTLINVATWLTRTTLDIIGLAGFSYEFNALENGDSELAKMYHNLFLDSSLYPNKIDYVFRSFWHYIPEPLLHLVRFLPIRQYARSHEYINFMRTFAPRIIRQNESLGDGKDILSVLARANAAGDPKARLSDVEVQNQMSTVLLAGHDTTANTLLWFFYEIAKHPEWQTKVREEIAAVRVQVNARGDEDFSIADLEGMTMMHAALKESMRLHPIVWQLVRVAGQNDVLPLAFPIRTKSGENISQIPVQKGQTVYISIAAYNRLEGIWGADAHEFHPERFLEMDKAKQTSIGVYANLLNFSGGIRACIGWRFSVIELQAIVSTLLENFEFSMPEGDKQKTIMRKPSGIMLPLVEGYHGSWMGLQVCPVQ</sequence>
<evidence type="ECO:0000256" key="1">
    <source>
        <dbReference type="ARBA" id="ARBA00001971"/>
    </source>
</evidence>
<gene>
    <name evidence="12" type="ORF">EWM64_g229</name>
</gene>
<dbReference type="PANTHER" id="PTHR24305:SF166">
    <property type="entry name" value="CYTOCHROME P450 12A4, MITOCHONDRIAL-RELATED"/>
    <property type="match status" value="1"/>
</dbReference>
<evidence type="ECO:0000313" key="12">
    <source>
        <dbReference type="EMBL" id="TFY83783.1"/>
    </source>
</evidence>
<evidence type="ECO:0000256" key="6">
    <source>
        <dbReference type="ARBA" id="ARBA00023002"/>
    </source>
</evidence>
<evidence type="ECO:0000256" key="4">
    <source>
        <dbReference type="ARBA" id="ARBA00022617"/>
    </source>
</evidence>
<dbReference type="GO" id="GO:0005506">
    <property type="term" value="F:iron ion binding"/>
    <property type="evidence" value="ECO:0007669"/>
    <property type="project" value="InterPro"/>
</dbReference>
<dbReference type="GO" id="GO:0020037">
    <property type="term" value="F:heme binding"/>
    <property type="evidence" value="ECO:0007669"/>
    <property type="project" value="InterPro"/>
</dbReference>
<dbReference type="AlphaFoldDB" id="A0A4Z0ABP9"/>
<accession>A0A4Z0ABP9</accession>
<evidence type="ECO:0000313" key="13">
    <source>
        <dbReference type="Proteomes" id="UP000298061"/>
    </source>
</evidence>
<comment type="caution">
    <text evidence="12">The sequence shown here is derived from an EMBL/GenBank/DDBJ whole genome shotgun (WGS) entry which is preliminary data.</text>
</comment>
<dbReference type="PROSITE" id="PS00086">
    <property type="entry name" value="CYTOCHROME_P450"/>
    <property type="match status" value="1"/>
</dbReference>
<dbReference type="PRINTS" id="PR00385">
    <property type="entry name" value="P450"/>
</dbReference>
<evidence type="ECO:0008006" key="14">
    <source>
        <dbReference type="Google" id="ProtNLM"/>
    </source>
</evidence>
<keyword evidence="13" id="KW-1185">Reference proteome</keyword>
<proteinExistence type="inferred from homology"/>
<keyword evidence="6 10" id="KW-0560">Oxidoreductase</keyword>
<comment type="cofactor">
    <cofactor evidence="1 9">
        <name>heme</name>
        <dbReference type="ChEBI" id="CHEBI:30413"/>
    </cofactor>
</comment>
<dbReference type="STRING" id="135208.A0A4Z0ABP9"/>
<dbReference type="PANTHER" id="PTHR24305">
    <property type="entry name" value="CYTOCHROME P450"/>
    <property type="match status" value="1"/>
</dbReference>
<dbReference type="InterPro" id="IPR002401">
    <property type="entry name" value="Cyt_P450_E_grp-I"/>
</dbReference>
<feature type="binding site" description="axial binding residue" evidence="9">
    <location>
        <position position="461"/>
    </location>
    <ligand>
        <name>heme</name>
        <dbReference type="ChEBI" id="CHEBI:30413"/>
    </ligand>
    <ligandPart>
        <name>Fe</name>
        <dbReference type="ChEBI" id="CHEBI:18248"/>
    </ligandPart>
</feature>
<dbReference type="PRINTS" id="PR00463">
    <property type="entry name" value="EP450I"/>
</dbReference>
<dbReference type="OrthoDB" id="1470350at2759"/>
<keyword evidence="11" id="KW-0472">Membrane</keyword>
<organism evidence="12 13">
    <name type="scientific">Hericium alpestre</name>
    <dbReference type="NCBI Taxonomy" id="135208"/>
    <lineage>
        <taxon>Eukaryota</taxon>
        <taxon>Fungi</taxon>
        <taxon>Dikarya</taxon>
        <taxon>Basidiomycota</taxon>
        <taxon>Agaricomycotina</taxon>
        <taxon>Agaricomycetes</taxon>
        <taxon>Russulales</taxon>
        <taxon>Hericiaceae</taxon>
        <taxon>Hericium</taxon>
    </lineage>
</organism>
<dbReference type="InterPro" id="IPR036396">
    <property type="entry name" value="Cyt_P450_sf"/>
</dbReference>
<keyword evidence="8 10" id="KW-0503">Monooxygenase</keyword>
<protein>
    <recommendedName>
        <fullName evidence="14">Cytochrome P450</fullName>
    </recommendedName>
</protein>
<evidence type="ECO:0000256" key="11">
    <source>
        <dbReference type="SAM" id="Phobius"/>
    </source>
</evidence>
<comment type="similarity">
    <text evidence="3 10">Belongs to the cytochrome P450 family.</text>
</comment>
<keyword evidence="11" id="KW-1133">Transmembrane helix</keyword>
<reference evidence="12 13" key="1">
    <citation type="submission" date="2019-02" db="EMBL/GenBank/DDBJ databases">
        <title>Genome sequencing of the rare red list fungi Hericium alpestre (H. flagellum).</title>
        <authorList>
            <person name="Buettner E."/>
            <person name="Kellner H."/>
        </authorList>
    </citation>
    <scope>NUCLEOTIDE SEQUENCE [LARGE SCALE GENOMIC DNA]</scope>
    <source>
        <strain evidence="12 13">DSM 108284</strain>
    </source>
</reference>
<dbReference type="InterPro" id="IPR050121">
    <property type="entry name" value="Cytochrome_P450_monoxygenase"/>
</dbReference>
<evidence type="ECO:0000256" key="5">
    <source>
        <dbReference type="ARBA" id="ARBA00022723"/>
    </source>
</evidence>
<dbReference type="EMBL" id="SFCI01000010">
    <property type="protein sequence ID" value="TFY83783.1"/>
    <property type="molecule type" value="Genomic_DNA"/>
</dbReference>
<evidence type="ECO:0000256" key="3">
    <source>
        <dbReference type="ARBA" id="ARBA00010617"/>
    </source>
</evidence>
<dbReference type="GO" id="GO:0016705">
    <property type="term" value="F:oxidoreductase activity, acting on paired donors, with incorporation or reduction of molecular oxygen"/>
    <property type="evidence" value="ECO:0007669"/>
    <property type="project" value="InterPro"/>
</dbReference>
<dbReference type="Proteomes" id="UP000298061">
    <property type="component" value="Unassembled WGS sequence"/>
</dbReference>
<dbReference type="InterPro" id="IPR017972">
    <property type="entry name" value="Cyt_P450_CS"/>
</dbReference>
<evidence type="ECO:0000256" key="8">
    <source>
        <dbReference type="ARBA" id="ARBA00023033"/>
    </source>
</evidence>
<keyword evidence="4 9" id="KW-0349">Heme</keyword>
<dbReference type="InterPro" id="IPR001128">
    <property type="entry name" value="Cyt_P450"/>
</dbReference>
<name>A0A4Z0ABP9_9AGAM</name>
<comment type="pathway">
    <text evidence="2">Secondary metabolite biosynthesis.</text>
</comment>
<evidence type="ECO:0000256" key="7">
    <source>
        <dbReference type="ARBA" id="ARBA00023004"/>
    </source>
</evidence>
<keyword evidence="7 9" id="KW-0408">Iron</keyword>
<feature type="transmembrane region" description="Helical" evidence="11">
    <location>
        <begin position="6"/>
        <end position="25"/>
    </location>
</feature>
<dbReference type="Pfam" id="PF00067">
    <property type="entry name" value="p450"/>
    <property type="match status" value="1"/>
</dbReference>
<keyword evidence="5 9" id="KW-0479">Metal-binding</keyword>
<evidence type="ECO:0000256" key="10">
    <source>
        <dbReference type="RuleBase" id="RU000461"/>
    </source>
</evidence>
<evidence type="ECO:0000256" key="2">
    <source>
        <dbReference type="ARBA" id="ARBA00005179"/>
    </source>
</evidence>
<dbReference type="Gene3D" id="1.10.630.10">
    <property type="entry name" value="Cytochrome P450"/>
    <property type="match status" value="1"/>
</dbReference>
<evidence type="ECO:0000256" key="9">
    <source>
        <dbReference type="PIRSR" id="PIRSR602401-1"/>
    </source>
</evidence>